<dbReference type="InterPro" id="IPR027304">
    <property type="entry name" value="Trigger_fact/SurA_dom_sf"/>
</dbReference>
<evidence type="ECO:0008006" key="3">
    <source>
        <dbReference type="Google" id="ProtNLM"/>
    </source>
</evidence>
<dbReference type="EMBL" id="AAWS01000009">
    <property type="protein sequence ID" value="EAY29743.1"/>
    <property type="molecule type" value="Genomic_DNA"/>
</dbReference>
<dbReference type="AlphaFoldDB" id="A1ZI75"/>
<protein>
    <recommendedName>
        <fullName evidence="3">PpiC domain-containing protein</fullName>
    </recommendedName>
</protein>
<gene>
    <name evidence="1" type="ORF">M23134_05615</name>
</gene>
<organism evidence="1 2">
    <name type="scientific">Microscilla marina ATCC 23134</name>
    <dbReference type="NCBI Taxonomy" id="313606"/>
    <lineage>
        <taxon>Bacteria</taxon>
        <taxon>Pseudomonadati</taxon>
        <taxon>Bacteroidota</taxon>
        <taxon>Cytophagia</taxon>
        <taxon>Cytophagales</taxon>
        <taxon>Microscillaceae</taxon>
        <taxon>Microscilla</taxon>
    </lineage>
</organism>
<reference evidence="1 2" key="1">
    <citation type="submission" date="2007-01" db="EMBL/GenBank/DDBJ databases">
        <authorList>
            <person name="Haygood M."/>
            <person name="Podell S."/>
            <person name="Anderson C."/>
            <person name="Hopkinson B."/>
            <person name="Roe K."/>
            <person name="Barbeau K."/>
            <person name="Gaasterland T."/>
            <person name="Ferriera S."/>
            <person name="Johnson J."/>
            <person name="Kravitz S."/>
            <person name="Beeson K."/>
            <person name="Sutton G."/>
            <person name="Rogers Y.-H."/>
            <person name="Friedman R."/>
            <person name="Frazier M."/>
            <person name="Venter J.C."/>
        </authorList>
    </citation>
    <scope>NUCLEOTIDE SEQUENCE [LARGE SCALE GENOMIC DNA]</scope>
    <source>
        <strain evidence="1 2">ATCC 23134</strain>
    </source>
</reference>
<dbReference type="SUPFAM" id="SSF109998">
    <property type="entry name" value="Triger factor/SurA peptide-binding domain-like"/>
    <property type="match status" value="1"/>
</dbReference>
<dbReference type="Gene3D" id="6.10.140.970">
    <property type="match status" value="1"/>
</dbReference>
<dbReference type="eggNOG" id="COG0760">
    <property type="taxonomic scope" value="Bacteria"/>
</dbReference>
<name>A1ZI75_MICM2</name>
<dbReference type="Proteomes" id="UP000004095">
    <property type="component" value="Unassembled WGS sequence"/>
</dbReference>
<proteinExistence type="predicted"/>
<sequence length="290" mass="33238">MLTSVCLSACSLWQGDSGAGSGKTGKSKKIAQVGASILYADDLQGVIHPGMLAKDSARLAREYIDAWVKREVVLEEARNQKKIDKDEIKQKVKKFKDNLLRYVLEERHVNNNLDTLVKDSEVKAYYEANKGNFVLKQHIIKGILIKIPLASTGRDSSSSLKVGKLLMSTNANRKKTLRDFCVKSAEFYHIEDSTWVGFDDLINNTPFNGVNDKAALLKQSKFQYSRKQDKKYVYYLKVRDFKLVNQETPYEFAKPHIVELILQKRKVELIQKMEEDILKKARKSKKIKIY</sequence>
<accession>A1ZI75</accession>
<comment type="caution">
    <text evidence="1">The sequence shown here is derived from an EMBL/GenBank/DDBJ whole genome shotgun (WGS) entry which is preliminary data.</text>
</comment>
<evidence type="ECO:0000313" key="2">
    <source>
        <dbReference type="Proteomes" id="UP000004095"/>
    </source>
</evidence>
<evidence type="ECO:0000313" key="1">
    <source>
        <dbReference type="EMBL" id="EAY29743.1"/>
    </source>
</evidence>
<keyword evidence="2" id="KW-1185">Reference proteome</keyword>